<gene>
    <name evidence="1" type="ORF">QQF64_008289</name>
</gene>
<accession>A0ABR3M5R7</accession>
<keyword evidence="2" id="KW-1185">Reference proteome</keyword>
<evidence type="ECO:0000313" key="1">
    <source>
        <dbReference type="EMBL" id="KAL1260462.1"/>
    </source>
</evidence>
<dbReference type="Proteomes" id="UP001558613">
    <property type="component" value="Unassembled WGS sequence"/>
</dbReference>
<sequence length="251" mass="28282">MLCRNQSTPRSLIYPLKLLDYHHPNHYRWRGHSLMSPMFCSSPKQHESSWRKLAVRKEASHIHSAVVLSANSAAKQKNKQQLERLRRLKVLARAPLARLRRDLGCICQSSSTRKSQSCTSVFDKSILLISSAFICTPTPNVHFRNLMTGTASHCCHFSQALSGLSSTTPPATLQPNLHSTGAELEERDAGSGSVFVRLKHKRCCVPERCKEYLRGLSDFIQLILFDRSNSNVHVHTCSYFAIMPVVGMHQS</sequence>
<reference evidence="1 2" key="1">
    <citation type="submission" date="2023-09" db="EMBL/GenBank/DDBJ databases">
        <authorList>
            <person name="Wang M."/>
        </authorList>
    </citation>
    <scope>NUCLEOTIDE SEQUENCE [LARGE SCALE GENOMIC DNA]</scope>
    <source>
        <strain evidence="1">GT-2023</strain>
        <tissue evidence="1">Liver</tissue>
    </source>
</reference>
<dbReference type="EMBL" id="JAYMGO010000015">
    <property type="protein sequence ID" value="KAL1260462.1"/>
    <property type="molecule type" value="Genomic_DNA"/>
</dbReference>
<proteinExistence type="predicted"/>
<organism evidence="1 2">
    <name type="scientific">Cirrhinus molitorella</name>
    <name type="common">mud carp</name>
    <dbReference type="NCBI Taxonomy" id="172907"/>
    <lineage>
        <taxon>Eukaryota</taxon>
        <taxon>Metazoa</taxon>
        <taxon>Chordata</taxon>
        <taxon>Craniata</taxon>
        <taxon>Vertebrata</taxon>
        <taxon>Euteleostomi</taxon>
        <taxon>Actinopterygii</taxon>
        <taxon>Neopterygii</taxon>
        <taxon>Teleostei</taxon>
        <taxon>Ostariophysi</taxon>
        <taxon>Cypriniformes</taxon>
        <taxon>Cyprinidae</taxon>
        <taxon>Labeoninae</taxon>
        <taxon>Labeonini</taxon>
        <taxon>Cirrhinus</taxon>
    </lineage>
</organism>
<comment type="caution">
    <text evidence="1">The sequence shown here is derived from an EMBL/GenBank/DDBJ whole genome shotgun (WGS) entry which is preliminary data.</text>
</comment>
<name>A0ABR3M5R7_9TELE</name>
<evidence type="ECO:0000313" key="2">
    <source>
        <dbReference type="Proteomes" id="UP001558613"/>
    </source>
</evidence>
<protein>
    <submittedName>
        <fullName evidence="1">Uncharacterized protein</fullName>
    </submittedName>
</protein>